<dbReference type="GO" id="GO:0007165">
    <property type="term" value="P:signal transduction"/>
    <property type="evidence" value="ECO:0007669"/>
    <property type="project" value="InterPro"/>
</dbReference>
<dbReference type="SMART" id="SM00208">
    <property type="entry name" value="TNFR"/>
    <property type="match status" value="3"/>
</dbReference>
<feature type="disulfide bond" evidence="1">
    <location>
        <begin position="72"/>
        <end position="87"/>
    </location>
</feature>
<dbReference type="PRINTS" id="PR01680">
    <property type="entry name" value="TNFACTORR6"/>
</dbReference>
<evidence type="ECO:0000313" key="3">
    <source>
        <dbReference type="EMBL" id="AKL90480.1"/>
    </source>
</evidence>
<dbReference type="GO" id="GO:0002720">
    <property type="term" value="P:positive regulation of cytokine production involved in immune response"/>
    <property type="evidence" value="ECO:0007669"/>
    <property type="project" value="TreeGrafter"/>
</dbReference>
<evidence type="ECO:0000256" key="1">
    <source>
        <dbReference type="PROSITE-ProRule" id="PRU00206"/>
    </source>
</evidence>
<dbReference type="GO" id="GO:2000406">
    <property type="term" value="P:positive regulation of T cell migration"/>
    <property type="evidence" value="ECO:0007669"/>
    <property type="project" value="TreeGrafter"/>
</dbReference>
<dbReference type="GO" id="GO:0046642">
    <property type="term" value="P:negative regulation of alpha-beta T cell proliferation"/>
    <property type="evidence" value="ECO:0007669"/>
    <property type="project" value="TreeGrafter"/>
</dbReference>
<reference evidence="3" key="1">
    <citation type="journal article" date="2015" name="Curr. Biol.">
        <title>African Lungfish Reveal the Evolutionary Origins of Organized Mucosal Lymphoid Tissue in Vertebrates.</title>
        <authorList>
            <person name="Tacchi L."/>
            <person name="Larragoite E.T."/>
            <person name="Munoz P."/>
            <person name="Amemiya C.T."/>
            <person name="Salinas I."/>
        </authorList>
    </citation>
    <scope>NUCLEOTIDE SEQUENCE</scope>
</reference>
<dbReference type="GO" id="GO:0050829">
    <property type="term" value="P:defense response to Gram-negative bacterium"/>
    <property type="evidence" value="ECO:0007669"/>
    <property type="project" value="TreeGrafter"/>
</dbReference>
<dbReference type="EMBL" id="KP196347">
    <property type="protein sequence ID" value="AKL90480.1"/>
    <property type="molecule type" value="mRNA"/>
</dbReference>
<keyword evidence="1" id="KW-1015">Disulfide bond</keyword>
<dbReference type="GO" id="GO:0004888">
    <property type="term" value="F:transmembrane signaling receptor activity"/>
    <property type="evidence" value="ECO:0007669"/>
    <property type="project" value="InterPro"/>
</dbReference>
<dbReference type="SUPFAM" id="SSF57586">
    <property type="entry name" value="TNF receptor-like"/>
    <property type="match status" value="2"/>
</dbReference>
<feature type="repeat" description="TNFR-Cys" evidence="1">
    <location>
        <begin position="71"/>
        <end position="113"/>
    </location>
</feature>
<dbReference type="PROSITE" id="PS50050">
    <property type="entry name" value="TNFR_NGFR_2"/>
    <property type="match status" value="1"/>
</dbReference>
<dbReference type="Pfam" id="PF00020">
    <property type="entry name" value="TNFR_c6"/>
    <property type="match status" value="1"/>
</dbReference>
<dbReference type="PANTHER" id="PTHR46838:SF1">
    <property type="entry name" value="TUMOR NECROSIS FACTOR RECEPTOR SUPERFAMILY MEMBER 14"/>
    <property type="match status" value="1"/>
</dbReference>
<dbReference type="AlphaFoldDB" id="A0A0M3MZ11"/>
<evidence type="ECO:0000259" key="2">
    <source>
        <dbReference type="PROSITE" id="PS50050"/>
    </source>
</evidence>
<dbReference type="GO" id="GO:0009897">
    <property type="term" value="C:external side of plasma membrane"/>
    <property type="evidence" value="ECO:0007669"/>
    <property type="project" value="TreeGrafter"/>
</dbReference>
<dbReference type="GO" id="GO:0050830">
    <property type="term" value="P:defense response to Gram-positive bacterium"/>
    <property type="evidence" value="ECO:0007669"/>
    <property type="project" value="TreeGrafter"/>
</dbReference>
<name>A0A0M3MZ11_PROAN</name>
<dbReference type="InterPro" id="IPR008063">
    <property type="entry name" value="Fas_rcpt"/>
</dbReference>
<organism evidence="3">
    <name type="scientific">Protopterus annectens</name>
    <name type="common">African lungfish</name>
    <dbReference type="NCBI Taxonomy" id="7888"/>
    <lineage>
        <taxon>Eukaryota</taxon>
        <taxon>Metazoa</taxon>
        <taxon>Chordata</taxon>
        <taxon>Craniata</taxon>
        <taxon>Vertebrata</taxon>
        <taxon>Euteleostomi</taxon>
        <taxon>Dipnomorpha</taxon>
        <taxon>Ceratodontiformes</taxon>
        <taxon>Lepidosirenoidei</taxon>
        <taxon>Protopteridae</taxon>
        <taxon>Protopterus</taxon>
    </lineage>
</organism>
<feature type="non-terminal residue" evidence="3">
    <location>
        <position position="1"/>
    </location>
</feature>
<protein>
    <submittedName>
        <fullName evidence="3">TNFRSF14</fullName>
    </submittedName>
</protein>
<dbReference type="PROSITE" id="PS00652">
    <property type="entry name" value="TNFR_NGFR_1"/>
    <property type="match status" value="1"/>
</dbReference>
<feature type="non-terminal residue" evidence="3">
    <location>
        <position position="178"/>
    </location>
</feature>
<dbReference type="Gene3D" id="2.10.50.10">
    <property type="entry name" value="Tumor Necrosis Factor Receptor, subunit A, domain 2"/>
    <property type="match status" value="3"/>
</dbReference>
<dbReference type="PANTHER" id="PTHR46838">
    <property type="entry name" value="TUMOR NECROSIS FACTOR RECEPTOR SUPERFAMILY MEMBER 14"/>
    <property type="match status" value="1"/>
</dbReference>
<comment type="caution">
    <text evidence="1">Lacks conserved residue(s) required for the propagation of feature annotation.</text>
</comment>
<accession>A0A0M3MZ11</accession>
<proteinExistence type="evidence at transcript level"/>
<dbReference type="GO" id="GO:0006915">
    <property type="term" value="P:apoptotic process"/>
    <property type="evidence" value="ECO:0007669"/>
    <property type="project" value="InterPro"/>
</dbReference>
<dbReference type="InterPro" id="IPR001368">
    <property type="entry name" value="TNFR/NGFR_Cys_rich_reg"/>
</dbReference>
<feature type="domain" description="TNFR-Cys" evidence="2">
    <location>
        <begin position="71"/>
        <end position="113"/>
    </location>
</feature>
<dbReference type="GO" id="GO:0006955">
    <property type="term" value="P:immune response"/>
    <property type="evidence" value="ECO:0007669"/>
    <property type="project" value="InterPro"/>
</dbReference>
<sequence>LSFAYATVLMDSYSEGTLILHIILLVKLALGDVCDSLEYSVEKYCCLRCHPGSHVQKHCAMEDRDSTQCTNCTKGTYMDRPNGLPECFMCLTCDAALGMELKMNCTRIRNTVCDCARDHYCLDLKEEGCGTCKKYTKCVVGEKVKWQGTHVDDVVCERCLDGTFSDSEMAKNCTKWTD</sequence>